<feature type="transmembrane region" description="Helical" evidence="9">
    <location>
        <begin position="41"/>
        <end position="69"/>
    </location>
</feature>
<dbReference type="GO" id="GO:0015820">
    <property type="term" value="P:L-leucine transport"/>
    <property type="evidence" value="ECO:0007669"/>
    <property type="project" value="TreeGrafter"/>
</dbReference>
<evidence type="ECO:0000256" key="2">
    <source>
        <dbReference type="ARBA" id="ARBA00008540"/>
    </source>
</evidence>
<evidence type="ECO:0000256" key="7">
    <source>
        <dbReference type="ARBA" id="ARBA00022989"/>
    </source>
</evidence>
<keyword evidence="3 9" id="KW-0813">Transport</keyword>
<dbReference type="AlphaFoldDB" id="A0A1M5QRB0"/>
<dbReference type="PANTHER" id="PTHR30588:SF8">
    <property type="entry name" value="BRANCHED-CHAIN AMINO ACID PERMEASE BRAB"/>
    <property type="match status" value="1"/>
</dbReference>
<proteinExistence type="inferred from homology"/>
<dbReference type="OrthoDB" id="9783920at2"/>
<gene>
    <name evidence="10" type="ORF">SAMN05421807_104240</name>
</gene>
<accession>A0A1M5QRB0</accession>
<feature type="transmembrane region" description="Helical" evidence="9">
    <location>
        <begin position="81"/>
        <end position="100"/>
    </location>
</feature>
<keyword evidence="8 9" id="KW-0472">Membrane</keyword>
<feature type="transmembrane region" description="Helical" evidence="9">
    <location>
        <begin position="412"/>
        <end position="433"/>
    </location>
</feature>
<dbReference type="GO" id="GO:0005886">
    <property type="term" value="C:plasma membrane"/>
    <property type="evidence" value="ECO:0007669"/>
    <property type="project" value="UniProtKB-SubCell"/>
</dbReference>
<evidence type="ECO:0000256" key="5">
    <source>
        <dbReference type="ARBA" id="ARBA00022692"/>
    </source>
</evidence>
<organism evidence="10 11">
    <name type="scientific">Virgibacillus chiguensis</name>
    <dbReference type="NCBI Taxonomy" id="411959"/>
    <lineage>
        <taxon>Bacteria</taxon>
        <taxon>Bacillati</taxon>
        <taxon>Bacillota</taxon>
        <taxon>Bacilli</taxon>
        <taxon>Bacillales</taxon>
        <taxon>Bacillaceae</taxon>
        <taxon>Virgibacillus</taxon>
    </lineage>
</organism>
<keyword evidence="6 9" id="KW-0029">Amino-acid transport</keyword>
<dbReference type="GO" id="GO:0015818">
    <property type="term" value="P:isoleucine transport"/>
    <property type="evidence" value="ECO:0007669"/>
    <property type="project" value="TreeGrafter"/>
</dbReference>
<dbReference type="InterPro" id="IPR004685">
    <property type="entry name" value="Brnchd-chn_aa_trnsp_Livcs"/>
</dbReference>
<feature type="transmembrane region" description="Helical" evidence="9">
    <location>
        <begin position="375"/>
        <end position="392"/>
    </location>
</feature>
<evidence type="ECO:0000256" key="3">
    <source>
        <dbReference type="ARBA" id="ARBA00022448"/>
    </source>
</evidence>
<comment type="subcellular location">
    <subcellularLocation>
        <location evidence="1 9">Cell membrane</location>
        <topology evidence="1 9">Multi-pass membrane protein</topology>
    </subcellularLocation>
</comment>
<evidence type="ECO:0000256" key="4">
    <source>
        <dbReference type="ARBA" id="ARBA00022475"/>
    </source>
</evidence>
<evidence type="ECO:0000256" key="6">
    <source>
        <dbReference type="ARBA" id="ARBA00022970"/>
    </source>
</evidence>
<protein>
    <recommendedName>
        <fullName evidence="9">Branched-chain amino acid transport system carrier protein</fullName>
    </recommendedName>
</protein>
<evidence type="ECO:0000256" key="8">
    <source>
        <dbReference type="ARBA" id="ARBA00023136"/>
    </source>
</evidence>
<evidence type="ECO:0000256" key="1">
    <source>
        <dbReference type="ARBA" id="ARBA00004651"/>
    </source>
</evidence>
<keyword evidence="5 9" id="KW-0812">Transmembrane</keyword>
<feature type="transmembrane region" description="Helical" evidence="9">
    <location>
        <begin position="120"/>
        <end position="142"/>
    </location>
</feature>
<dbReference type="NCBIfam" id="TIGR00796">
    <property type="entry name" value="livcs"/>
    <property type="match status" value="1"/>
</dbReference>
<dbReference type="GO" id="GO:0015188">
    <property type="term" value="F:L-isoleucine transmembrane transporter activity"/>
    <property type="evidence" value="ECO:0007669"/>
    <property type="project" value="TreeGrafter"/>
</dbReference>
<comment type="similarity">
    <text evidence="2 9">Belongs to the branched chain amino acid transporter family.</text>
</comment>
<comment type="function">
    <text evidence="9">Component of the transport system for branched-chain amino acids.</text>
</comment>
<name>A0A1M5QRB0_9BACI</name>
<dbReference type="GO" id="GO:0005304">
    <property type="term" value="F:L-valine transmembrane transporter activity"/>
    <property type="evidence" value="ECO:0007669"/>
    <property type="project" value="TreeGrafter"/>
</dbReference>
<feature type="transmembrane region" description="Helical" evidence="9">
    <location>
        <begin position="284"/>
        <end position="310"/>
    </location>
</feature>
<feature type="transmembrane region" description="Helical" evidence="9">
    <location>
        <begin position="322"/>
        <end position="342"/>
    </location>
</feature>
<dbReference type="RefSeq" id="WP_073006642.1">
    <property type="nucleotide sequence ID" value="NZ_FQXD01000004.1"/>
</dbReference>
<feature type="transmembrane region" description="Helical" evidence="9">
    <location>
        <begin position="154"/>
        <end position="178"/>
    </location>
</feature>
<evidence type="ECO:0000256" key="9">
    <source>
        <dbReference type="RuleBase" id="RU362122"/>
    </source>
</evidence>
<feature type="transmembrane region" description="Helical" evidence="9">
    <location>
        <begin position="198"/>
        <end position="217"/>
    </location>
</feature>
<reference evidence="11" key="1">
    <citation type="submission" date="2016-11" db="EMBL/GenBank/DDBJ databases">
        <authorList>
            <person name="Varghese N."/>
            <person name="Submissions S."/>
        </authorList>
    </citation>
    <scope>NUCLEOTIDE SEQUENCE [LARGE SCALE GENOMIC DNA]</scope>
    <source>
        <strain evidence="11">CGMCC 1.6496</strain>
    </source>
</reference>
<dbReference type="Proteomes" id="UP000184079">
    <property type="component" value="Unassembled WGS sequence"/>
</dbReference>
<dbReference type="Pfam" id="PF05525">
    <property type="entry name" value="Branch_AA_trans"/>
    <property type="match status" value="1"/>
</dbReference>
<keyword evidence="11" id="KW-1185">Reference proteome</keyword>
<dbReference type="PANTHER" id="PTHR30588">
    <property type="entry name" value="BRANCHED-CHAIN AMINO ACID TRANSPORT SYSTEM 2 CARRIER PROTEIN"/>
    <property type="match status" value="1"/>
</dbReference>
<evidence type="ECO:0000313" key="10">
    <source>
        <dbReference type="EMBL" id="SHH16456.1"/>
    </source>
</evidence>
<keyword evidence="7 9" id="KW-1133">Transmembrane helix</keyword>
<dbReference type="GO" id="GO:0015190">
    <property type="term" value="F:L-leucine transmembrane transporter activity"/>
    <property type="evidence" value="ECO:0007669"/>
    <property type="project" value="TreeGrafter"/>
</dbReference>
<evidence type="ECO:0000313" key="11">
    <source>
        <dbReference type="Proteomes" id="UP000184079"/>
    </source>
</evidence>
<feature type="transmembrane region" description="Helical" evidence="9">
    <location>
        <begin position="348"/>
        <end position="368"/>
    </location>
</feature>
<feature type="transmembrane region" description="Helical" evidence="9">
    <location>
        <begin position="237"/>
        <end position="264"/>
    </location>
</feature>
<sequence length="451" mass="49160">MNTKLTALQLLAVSFMLFAMFLGAGNIIFSPIVGQQAGSNAWVPMFGFLITGVGLVLLAIIALAMAGGRVETLAERVHPRFSFYFCILLFLTLGPFYVIPRTTSVVYEISIRPNLSMVNMEANVILFGFSFLFITITAILSLNPNKFVDRLGKVITPIFSILLLIIVIKSIITPMGVIQQPQQVYIEGAFLKGFTEGYLTMDVLAAFVFGGVFMKTLKGLGVVNPKQTARIFIKSGFITVVGLSLLHISLAWLGATSIEAIGILDNGGVVLAEASRYLLGNTGLLMIGTIVILTGLTTNIACLSAAAEFFERVCPKIRYKNWICMHACLGLIVTNFGLNQILNMATPVLFFLYPMAITLIILALMNNWFKGYQPVYIGSMIGAGSIAIMDAIKQTGLVTEHILNDFFSFLPLFSNGGGWILPAFIGGVVGYLFSIYSRTDKRKYNLKGKAI</sequence>
<dbReference type="EMBL" id="FQXD01000004">
    <property type="protein sequence ID" value="SHH16456.1"/>
    <property type="molecule type" value="Genomic_DNA"/>
</dbReference>
<feature type="transmembrane region" description="Helical" evidence="9">
    <location>
        <begin position="7"/>
        <end position="29"/>
    </location>
</feature>
<keyword evidence="4" id="KW-1003">Cell membrane</keyword>